<dbReference type="GO" id="GO:0016787">
    <property type="term" value="F:hydrolase activity"/>
    <property type="evidence" value="ECO:0007669"/>
    <property type="project" value="UniProtKB-KW"/>
</dbReference>
<name>A0ABW9J3T6_STRGJ</name>
<evidence type="ECO:0000313" key="3">
    <source>
        <dbReference type="Proteomes" id="UP001631993"/>
    </source>
</evidence>
<keyword evidence="3" id="KW-1185">Reference proteome</keyword>
<dbReference type="Gene3D" id="3.60.110.10">
    <property type="entry name" value="Carbon-nitrogen hydrolase"/>
    <property type="match status" value="1"/>
</dbReference>
<feature type="domain" description="CN hydrolase" evidence="1">
    <location>
        <begin position="1"/>
        <end position="80"/>
    </location>
</feature>
<dbReference type="Proteomes" id="UP001631993">
    <property type="component" value="Unassembled WGS sequence"/>
</dbReference>
<reference evidence="2 3" key="1">
    <citation type="submission" date="2024-12" db="EMBL/GenBank/DDBJ databases">
        <title>Forecasting of Potato common scab and diversities of Pathogenic streptomyces spp. in china.</title>
        <authorList>
            <person name="Handique U."/>
            <person name="Wu J."/>
        </authorList>
    </citation>
    <scope>NUCLEOTIDE SEQUENCE [LARGE SCALE GENOMIC DNA]</scope>
    <source>
        <strain evidence="2 3">ZRIMU1585</strain>
    </source>
</reference>
<dbReference type="SUPFAM" id="SSF56317">
    <property type="entry name" value="Carbon-nitrogen hydrolase"/>
    <property type="match status" value="1"/>
</dbReference>
<keyword evidence="2" id="KW-0378">Hydrolase</keyword>
<gene>
    <name evidence="2" type="ORF">ACKI1S_49535</name>
</gene>
<dbReference type="InterPro" id="IPR003010">
    <property type="entry name" value="C-N_Hydrolase"/>
</dbReference>
<feature type="non-terminal residue" evidence="2">
    <location>
        <position position="1"/>
    </location>
</feature>
<proteinExistence type="predicted"/>
<organism evidence="2 3">
    <name type="scientific">Streptomyces galilaeus</name>
    <dbReference type="NCBI Taxonomy" id="33899"/>
    <lineage>
        <taxon>Bacteria</taxon>
        <taxon>Bacillati</taxon>
        <taxon>Actinomycetota</taxon>
        <taxon>Actinomycetes</taxon>
        <taxon>Kitasatosporales</taxon>
        <taxon>Streptomycetaceae</taxon>
        <taxon>Streptomyces</taxon>
    </lineage>
</organism>
<sequence>AEDLDGPFTTALQSLAAELDVVLVAGLLERADDGRRVRNTVVAVGGAGIRAVYRKLHLYDAFGQRESDWVAPGEIAPPET</sequence>
<dbReference type="Pfam" id="PF00795">
    <property type="entry name" value="CN_hydrolase"/>
    <property type="match status" value="1"/>
</dbReference>
<evidence type="ECO:0000313" key="2">
    <source>
        <dbReference type="EMBL" id="MFM9653983.1"/>
    </source>
</evidence>
<dbReference type="PROSITE" id="PS50263">
    <property type="entry name" value="CN_HYDROLASE"/>
    <property type="match status" value="1"/>
</dbReference>
<evidence type="ECO:0000259" key="1">
    <source>
        <dbReference type="PROSITE" id="PS50263"/>
    </source>
</evidence>
<accession>A0ABW9J3T6</accession>
<dbReference type="RefSeq" id="WP_409098221.1">
    <property type="nucleotide sequence ID" value="NZ_JBJVNE010000693.1"/>
</dbReference>
<dbReference type="EMBL" id="JBJVNE010000693">
    <property type="protein sequence ID" value="MFM9653983.1"/>
    <property type="molecule type" value="Genomic_DNA"/>
</dbReference>
<feature type="non-terminal residue" evidence="2">
    <location>
        <position position="80"/>
    </location>
</feature>
<comment type="caution">
    <text evidence="2">The sequence shown here is derived from an EMBL/GenBank/DDBJ whole genome shotgun (WGS) entry which is preliminary data.</text>
</comment>
<dbReference type="InterPro" id="IPR036526">
    <property type="entry name" value="C-N_Hydrolase_sf"/>
</dbReference>
<protein>
    <submittedName>
        <fullName evidence="2">Nitrilase-related carbon-nitrogen hydrolase</fullName>
    </submittedName>
</protein>